<evidence type="ECO:0000256" key="9">
    <source>
        <dbReference type="ARBA" id="ARBA00023277"/>
    </source>
</evidence>
<dbReference type="InterPro" id="IPR006439">
    <property type="entry name" value="HAD-SF_hydro_IA"/>
</dbReference>
<dbReference type="GO" id="GO:0005975">
    <property type="term" value="P:carbohydrate metabolic process"/>
    <property type="evidence" value="ECO:0007669"/>
    <property type="project" value="InterPro"/>
</dbReference>
<dbReference type="GO" id="GO:0005829">
    <property type="term" value="C:cytosol"/>
    <property type="evidence" value="ECO:0007669"/>
    <property type="project" value="TreeGrafter"/>
</dbReference>
<dbReference type="InterPro" id="IPR023198">
    <property type="entry name" value="PGP-like_dom2"/>
</dbReference>
<dbReference type="InterPro" id="IPR023214">
    <property type="entry name" value="HAD_sf"/>
</dbReference>
<sequence>MRIVFDLDGTLIDSAPEIRGIANALLAEEARAPLTLEETKGFIGNGAPAFIARMRAARDLPQAAQDRLLHGFEARYETAFGLTTLYPGVRAALEALRREGHVLAICTNKPIGPTLAVLAHLGLEPSFDTVIGGDSLPVRKPDPAPLWAAMKGEPAVYVGDSEVDAETAARAGVPFLFFTEGYCHLPREEITAAAMFSDFEDLPQLVSAFA</sequence>
<evidence type="ECO:0000256" key="7">
    <source>
        <dbReference type="ARBA" id="ARBA00022801"/>
    </source>
</evidence>
<dbReference type="InterPro" id="IPR037512">
    <property type="entry name" value="PGPase_prok"/>
</dbReference>
<evidence type="ECO:0000256" key="2">
    <source>
        <dbReference type="ARBA" id="ARBA00001946"/>
    </source>
</evidence>
<dbReference type="GO" id="GO:0046872">
    <property type="term" value="F:metal ion binding"/>
    <property type="evidence" value="ECO:0007669"/>
    <property type="project" value="UniProtKB-KW"/>
</dbReference>
<dbReference type="PANTHER" id="PTHR43434">
    <property type="entry name" value="PHOSPHOGLYCOLATE PHOSPHATASE"/>
    <property type="match status" value="1"/>
</dbReference>
<organism evidence="10 11">
    <name type="scientific">Roseivivax halotolerans</name>
    <dbReference type="NCBI Taxonomy" id="93684"/>
    <lineage>
        <taxon>Bacteria</taxon>
        <taxon>Pseudomonadati</taxon>
        <taxon>Pseudomonadota</taxon>
        <taxon>Alphaproteobacteria</taxon>
        <taxon>Rhodobacterales</taxon>
        <taxon>Roseobacteraceae</taxon>
        <taxon>Roseivivax</taxon>
    </lineage>
</organism>
<dbReference type="SFLD" id="SFLDS00003">
    <property type="entry name" value="Haloacid_Dehalogenase"/>
    <property type="match status" value="1"/>
</dbReference>
<dbReference type="STRING" id="93684.SAMN05421853_11240"/>
<evidence type="ECO:0000256" key="1">
    <source>
        <dbReference type="ARBA" id="ARBA00000830"/>
    </source>
</evidence>
<keyword evidence="8" id="KW-0460">Magnesium</keyword>
<dbReference type="EMBL" id="FOXV01000012">
    <property type="protein sequence ID" value="SFQ59742.1"/>
    <property type="molecule type" value="Genomic_DNA"/>
</dbReference>
<dbReference type="EC" id="3.1.3.18" evidence="5"/>
<keyword evidence="11" id="KW-1185">Reference proteome</keyword>
<evidence type="ECO:0000313" key="11">
    <source>
        <dbReference type="Proteomes" id="UP000243106"/>
    </source>
</evidence>
<dbReference type="NCBIfam" id="TIGR01449">
    <property type="entry name" value="PGP_bact"/>
    <property type="match status" value="1"/>
</dbReference>
<gene>
    <name evidence="10" type="ORF">SAMN05421853_11240</name>
</gene>
<evidence type="ECO:0000256" key="6">
    <source>
        <dbReference type="ARBA" id="ARBA00022723"/>
    </source>
</evidence>
<keyword evidence="9" id="KW-0119">Carbohydrate metabolism</keyword>
<dbReference type="InterPro" id="IPR050155">
    <property type="entry name" value="HAD-like_hydrolase_sf"/>
</dbReference>
<dbReference type="Gene3D" id="1.10.150.240">
    <property type="entry name" value="Putative phosphatase, domain 2"/>
    <property type="match status" value="1"/>
</dbReference>
<comment type="catalytic activity">
    <reaction evidence="1">
        <text>2-phosphoglycolate + H2O = glycolate + phosphate</text>
        <dbReference type="Rhea" id="RHEA:14369"/>
        <dbReference type="ChEBI" id="CHEBI:15377"/>
        <dbReference type="ChEBI" id="CHEBI:29805"/>
        <dbReference type="ChEBI" id="CHEBI:43474"/>
        <dbReference type="ChEBI" id="CHEBI:58033"/>
        <dbReference type="EC" id="3.1.3.18"/>
    </reaction>
</comment>
<dbReference type="InterPro" id="IPR036412">
    <property type="entry name" value="HAD-like_sf"/>
</dbReference>
<accession>A0A1I5ZTI3</accession>
<dbReference type="SUPFAM" id="SSF56784">
    <property type="entry name" value="HAD-like"/>
    <property type="match status" value="1"/>
</dbReference>
<name>A0A1I5ZTI3_9RHOB</name>
<reference evidence="11" key="1">
    <citation type="submission" date="2016-10" db="EMBL/GenBank/DDBJ databases">
        <authorList>
            <person name="Varghese N."/>
            <person name="Submissions S."/>
        </authorList>
    </citation>
    <scope>NUCLEOTIDE SEQUENCE [LARGE SCALE GENOMIC DNA]</scope>
    <source>
        <strain evidence="11">JCM 10271</strain>
    </source>
</reference>
<evidence type="ECO:0000256" key="5">
    <source>
        <dbReference type="ARBA" id="ARBA00013078"/>
    </source>
</evidence>
<keyword evidence="7" id="KW-0378">Hydrolase</keyword>
<proteinExistence type="inferred from homology"/>
<comment type="pathway">
    <text evidence="3">Organic acid metabolism; glycolate biosynthesis; glycolate from 2-phosphoglycolate: step 1/1.</text>
</comment>
<dbReference type="Proteomes" id="UP000243106">
    <property type="component" value="Unassembled WGS sequence"/>
</dbReference>
<dbReference type="SFLD" id="SFLDG01129">
    <property type="entry name" value="C1.5:_HAD__Beta-PGM__Phosphata"/>
    <property type="match status" value="1"/>
</dbReference>
<dbReference type="Gene3D" id="3.40.50.1000">
    <property type="entry name" value="HAD superfamily/HAD-like"/>
    <property type="match status" value="1"/>
</dbReference>
<evidence type="ECO:0000256" key="8">
    <source>
        <dbReference type="ARBA" id="ARBA00022842"/>
    </source>
</evidence>
<dbReference type="PANTHER" id="PTHR43434:SF1">
    <property type="entry name" value="PHOSPHOGLYCOLATE PHOSPHATASE"/>
    <property type="match status" value="1"/>
</dbReference>
<evidence type="ECO:0000313" key="10">
    <source>
        <dbReference type="EMBL" id="SFQ59742.1"/>
    </source>
</evidence>
<dbReference type="GO" id="GO:0008967">
    <property type="term" value="F:phosphoglycolate phosphatase activity"/>
    <property type="evidence" value="ECO:0007669"/>
    <property type="project" value="UniProtKB-EC"/>
</dbReference>
<keyword evidence="6" id="KW-0479">Metal-binding</keyword>
<evidence type="ECO:0000256" key="4">
    <source>
        <dbReference type="ARBA" id="ARBA00006171"/>
    </source>
</evidence>
<dbReference type="NCBIfam" id="TIGR01549">
    <property type="entry name" value="HAD-SF-IA-v1"/>
    <property type="match status" value="1"/>
</dbReference>
<comment type="similarity">
    <text evidence="4">Belongs to the HAD-like hydrolase superfamily. CbbY/CbbZ/Gph/YieH family.</text>
</comment>
<comment type="cofactor">
    <cofactor evidence="2">
        <name>Mg(2+)</name>
        <dbReference type="ChEBI" id="CHEBI:18420"/>
    </cofactor>
</comment>
<evidence type="ECO:0000256" key="3">
    <source>
        <dbReference type="ARBA" id="ARBA00004818"/>
    </source>
</evidence>
<dbReference type="RefSeq" id="WP_093014138.1">
    <property type="nucleotide sequence ID" value="NZ_FOXV01000012.1"/>
</dbReference>
<dbReference type="GO" id="GO:0006281">
    <property type="term" value="P:DNA repair"/>
    <property type="evidence" value="ECO:0007669"/>
    <property type="project" value="TreeGrafter"/>
</dbReference>
<protein>
    <recommendedName>
        <fullName evidence="5">phosphoglycolate phosphatase</fullName>
        <ecNumber evidence="5">3.1.3.18</ecNumber>
    </recommendedName>
</protein>
<dbReference type="Pfam" id="PF00702">
    <property type="entry name" value="Hydrolase"/>
    <property type="match status" value="1"/>
</dbReference>
<dbReference type="AlphaFoldDB" id="A0A1I5ZTI3"/>